<evidence type="ECO:0000259" key="9">
    <source>
        <dbReference type="PROSITE" id="PS50217"/>
    </source>
</evidence>
<dbReference type="InterPro" id="IPR004827">
    <property type="entry name" value="bZIP"/>
</dbReference>
<protein>
    <recommendedName>
        <fullName evidence="13">BZIP domain-containing protein</fullName>
    </recommendedName>
</protein>
<dbReference type="PROSITE" id="PS00036">
    <property type="entry name" value="BZIP_BASIC"/>
    <property type="match status" value="1"/>
</dbReference>
<dbReference type="SUPFAM" id="SSF57959">
    <property type="entry name" value="Leucine zipper domain"/>
    <property type="match status" value="1"/>
</dbReference>
<dbReference type="Gramene" id="Pp3c15_11920V3.23">
    <property type="protein sequence ID" value="Pp3c15_11920V3.23"/>
    <property type="gene ID" value="Pp3c15_11920"/>
</dbReference>
<dbReference type="Proteomes" id="UP000006727">
    <property type="component" value="Chromosome 15"/>
</dbReference>
<evidence type="ECO:0000256" key="3">
    <source>
        <dbReference type="ARBA" id="ARBA00023015"/>
    </source>
</evidence>
<dbReference type="GO" id="GO:0006351">
    <property type="term" value="P:DNA-templated transcription"/>
    <property type="evidence" value="ECO:0007669"/>
    <property type="project" value="InterPro"/>
</dbReference>
<comment type="similarity">
    <text evidence="2">Belongs to the bZIP family.</text>
</comment>
<dbReference type="Pfam" id="PF14144">
    <property type="entry name" value="DOG1"/>
    <property type="match status" value="1"/>
</dbReference>
<dbReference type="GO" id="GO:0003700">
    <property type="term" value="F:DNA-binding transcription factor activity"/>
    <property type="evidence" value="ECO:0007669"/>
    <property type="project" value="InterPro"/>
</dbReference>
<evidence type="ECO:0000256" key="8">
    <source>
        <dbReference type="SAM" id="MobiDB-lite"/>
    </source>
</evidence>
<evidence type="ECO:0000256" key="1">
    <source>
        <dbReference type="ARBA" id="ARBA00004123"/>
    </source>
</evidence>
<proteinExistence type="inferred from homology"/>
<dbReference type="FunFam" id="1.20.5.170:FF:000019">
    <property type="entry name" value="BZIP family transcription factor"/>
    <property type="match status" value="1"/>
</dbReference>
<keyword evidence="7" id="KW-0175">Coiled coil</keyword>
<dbReference type="PANTHER" id="PTHR45693:SF68">
    <property type="entry name" value="BZIP DOMAIN-CONTAINING PROTEIN"/>
    <property type="match status" value="1"/>
</dbReference>
<evidence type="ECO:0008006" key="13">
    <source>
        <dbReference type="Google" id="ProtNLM"/>
    </source>
</evidence>
<dbReference type="PROSITE" id="PS51806">
    <property type="entry name" value="DOG1"/>
    <property type="match status" value="1"/>
</dbReference>
<dbReference type="Gene3D" id="1.20.5.170">
    <property type="match status" value="1"/>
</dbReference>
<reference evidence="11 12" key="2">
    <citation type="journal article" date="2018" name="Plant J.">
        <title>The Physcomitrella patens chromosome-scale assembly reveals moss genome structure and evolution.</title>
        <authorList>
            <person name="Lang D."/>
            <person name="Ullrich K.K."/>
            <person name="Murat F."/>
            <person name="Fuchs J."/>
            <person name="Jenkins J."/>
            <person name="Haas F.B."/>
            <person name="Piednoel M."/>
            <person name="Gundlach H."/>
            <person name="Van Bel M."/>
            <person name="Meyberg R."/>
            <person name="Vives C."/>
            <person name="Morata J."/>
            <person name="Symeonidi A."/>
            <person name="Hiss M."/>
            <person name="Muchero W."/>
            <person name="Kamisugi Y."/>
            <person name="Saleh O."/>
            <person name="Blanc G."/>
            <person name="Decker E.L."/>
            <person name="van Gessel N."/>
            <person name="Grimwood J."/>
            <person name="Hayes R.D."/>
            <person name="Graham S.W."/>
            <person name="Gunter L.E."/>
            <person name="McDaniel S.F."/>
            <person name="Hoernstein S.N.W."/>
            <person name="Larsson A."/>
            <person name="Li F.W."/>
            <person name="Perroud P.F."/>
            <person name="Phillips J."/>
            <person name="Ranjan P."/>
            <person name="Rokshar D.S."/>
            <person name="Rothfels C.J."/>
            <person name="Schneider L."/>
            <person name="Shu S."/>
            <person name="Stevenson D.W."/>
            <person name="Thummler F."/>
            <person name="Tillich M."/>
            <person name="Villarreal Aguilar J.C."/>
            <person name="Widiez T."/>
            <person name="Wong G.K."/>
            <person name="Wymore A."/>
            <person name="Zhang Y."/>
            <person name="Zimmer A.D."/>
            <person name="Quatrano R.S."/>
            <person name="Mayer K.F.X."/>
            <person name="Goodstein D."/>
            <person name="Casacuberta J.M."/>
            <person name="Vandepoele K."/>
            <person name="Reski R."/>
            <person name="Cuming A.C."/>
            <person name="Tuskan G.A."/>
            <person name="Maumus F."/>
            <person name="Salse J."/>
            <person name="Schmutz J."/>
            <person name="Rensing S.A."/>
        </authorList>
    </citation>
    <scope>NUCLEOTIDE SEQUENCE [LARGE SCALE GENOMIC DNA]</scope>
    <source>
        <strain evidence="11 12">cv. Gransden 2004</strain>
    </source>
</reference>
<sequence length="363" mass="39980">MEKSGKRYSRKVCGIIKMGDNSASARTDSSSDMDGDAKHLASGGGNSNDSSLETGTKNGDSKVLRRLAQNREAARKSRLRKKAYVQQLESSRIKLNQLEQELQRTRQQQGLYLGPGSYSDQNGQSGGVGGANAYSSAGAAAFDLEYARWVEDHTRQMSELRVALQAHVADADLRLLVDGSMAHYDDLFRLKDAAAKADVFHLVSGMWKTPAERCFVWIGGCRPSELLKILVPQIEPLTEQQLLNICNLQQSSQQGEEALSQGMEQLQQSLAETLSAGSLGSAANVANYMGQMAVAMGQLGNLEGFVRQIDYVREQADHLRQQTLQQMHRVLTIRQVARGLLAMGDYFARLRALSSLWSARPRE</sequence>
<gene>
    <name evidence="11" type="primary">LOC112292828</name>
</gene>
<feature type="coiled-coil region" evidence="7">
    <location>
        <begin position="81"/>
        <end position="108"/>
    </location>
</feature>
<feature type="domain" description="BZIP" evidence="9">
    <location>
        <begin position="60"/>
        <end position="104"/>
    </location>
</feature>
<dbReference type="GO" id="GO:0043565">
    <property type="term" value="F:sequence-specific DNA binding"/>
    <property type="evidence" value="ECO:0007669"/>
    <property type="project" value="InterPro"/>
</dbReference>
<evidence type="ECO:0000259" key="10">
    <source>
        <dbReference type="PROSITE" id="PS51806"/>
    </source>
</evidence>
<feature type="region of interest" description="Disordered" evidence="8">
    <location>
        <begin position="16"/>
        <end position="63"/>
    </location>
</feature>
<name>A0A7I4AUU2_PHYPA</name>
<dbReference type="PANTHER" id="PTHR45693">
    <property type="entry name" value="TRANSCRIPTION FACTOR TGA9"/>
    <property type="match status" value="1"/>
</dbReference>
<keyword evidence="6" id="KW-0539">Nucleus</keyword>
<dbReference type="InterPro" id="IPR046347">
    <property type="entry name" value="bZIP_sf"/>
</dbReference>
<keyword evidence="12" id="KW-1185">Reference proteome</keyword>
<dbReference type="SMART" id="SM00338">
    <property type="entry name" value="BRLZ"/>
    <property type="match status" value="1"/>
</dbReference>
<reference evidence="11" key="3">
    <citation type="submission" date="2020-12" db="UniProtKB">
        <authorList>
            <consortium name="EnsemblPlants"/>
        </authorList>
    </citation>
    <scope>IDENTIFICATION</scope>
</reference>
<evidence type="ECO:0000256" key="4">
    <source>
        <dbReference type="ARBA" id="ARBA00023125"/>
    </source>
</evidence>
<dbReference type="EMBL" id="ABEU02000015">
    <property type="status" value="NOT_ANNOTATED_CDS"/>
    <property type="molecule type" value="Genomic_DNA"/>
</dbReference>
<evidence type="ECO:0000256" key="2">
    <source>
        <dbReference type="ARBA" id="ARBA00007163"/>
    </source>
</evidence>
<evidence type="ECO:0000313" key="11">
    <source>
        <dbReference type="EnsemblPlants" id="Pp3c15_11920V3.23"/>
    </source>
</evidence>
<keyword evidence="5" id="KW-0804">Transcription</keyword>
<dbReference type="GO" id="GO:0005634">
    <property type="term" value="C:nucleus"/>
    <property type="evidence" value="ECO:0007669"/>
    <property type="project" value="UniProtKB-SubCell"/>
</dbReference>
<dbReference type="EnsemblPlants" id="Pp3c15_11920V3.23">
    <property type="protein sequence ID" value="Pp3c15_11920V3.23"/>
    <property type="gene ID" value="Pp3c15_11920"/>
</dbReference>
<accession>A0A7I4AUU2</accession>
<dbReference type="Pfam" id="PF00170">
    <property type="entry name" value="bZIP_1"/>
    <property type="match status" value="1"/>
</dbReference>
<evidence type="ECO:0000256" key="7">
    <source>
        <dbReference type="SAM" id="Coils"/>
    </source>
</evidence>
<dbReference type="PROSITE" id="PS50217">
    <property type="entry name" value="BZIP"/>
    <property type="match status" value="1"/>
</dbReference>
<evidence type="ECO:0000256" key="6">
    <source>
        <dbReference type="ARBA" id="ARBA00023242"/>
    </source>
</evidence>
<evidence type="ECO:0000256" key="5">
    <source>
        <dbReference type="ARBA" id="ARBA00023163"/>
    </source>
</evidence>
<evidence type="ECO:0000313" key="12">
    <source>
        <dbReference type="Proteomes" id="UP000006727"/>
    </source>
</evidence>
<feature type="compositionally biased region" description="Polar residues" evidence="8">
    <location>
        <begin position="21"/>
        <end position="32"/>
    </location>
</feature>
<organism evidence="11 12">
    <name type="scientific">Physcomitrium patens</name>
    <name type="common">Spreading-leaved earth moss</name>
    <name type="synonym">Physcomitrella patens</name>
    <dbReference type="NCBI Taxonomy" id="3218"/>
    <lineage>
        <taxon>Eukaryota</taxon>
        <taxon>Viridiplantae</taxon>
        <taxon>Streptophyta</taxon>
        <taxon>Embryophyta</taxon>
        <taxon>Bryophyta</taxon>
        <taxon>Bryophytina</taxon>
        <taxon>Bryopsida</taxon>
        <taxon>Funariidae</taxon>
        <taxon>Funariales</taxon>
        <taxon>Funariaceae</taxon>
        <taxon>Physcomitrium</taxon>
    </lineage>
</organism>
<keyword evidence="3" id="KW-0805">Transcription regulation</keyword>
<dbReference type="CDD" id="cd14708">
    <property type="entry name" value="bZIP_HBP1b-like"/>
    <property type="match status" value="1"/>
</dbReference>
<dbReference type="AlphaFoldDB" id="A0A7I4AUU2"/>
<dbReference type="InterPro" id="IPR025422">
    <property type="entry name" value="TGA_domain"/>
</dbReference>
<feature type="domain" description="DOG1" evidence="10">
    <location>
        <begin position="139"/>
        <end position="360"/>
    </location>
</feature>
<reference evidence="11 12" key="1">
    <citation type="journal article" date="2008" name="Science">
        <title>The Physcomitrella genome reveals evolutionary insights into the conquest of land by plants.</title>
        <authorList>
            <person name="Rensing S."/>
            <person name="Lang D."/>
            <person name="Zimmer A."/>
            <person name="Terry A."/>
            <person name="Salamov A."/>
            <person name="Shapiro H."/>
            <person name="Nishiyama T."/>
            <person name="Perroud P.-F."/>
            <person name="Lindquist E."/>
            <person name="Kamisugi Y."/>
            <person name="Tanahashi T."/>
            <person name="Sakakibara K."/>
            <person name="Fujita T."/>
            <person name="Oishi K."/>
            <person name="Shin-I T."/>
            <person name="Kuroki Y."/>
            <person name="Toyoda A."/>
            <person name="Suzuki Y."/>
            <person name="Hashimoto A."/>
            <person name="Yamaguchi K."/>
            <person name="Sugano A."/>
            <person name="Kohara Y."/>
            <person name="Fujiyama A."/>
            <person name="Anterola A."/>
            <person name="Aoki S."/>
            <person name="Ashton N."/>
            <person name="Barbazuk W.B."/>
            <person name="Barker E."/>
            <person name="Bennetzen J."/>
            <person name="Bezanilla M."/>
            <person name="Blankenship R."/>
            <person name="Cho S.H."/>
            <person name="Dutcher S."/>
            <person name="Estelle M."/>
            <person name="Fawcett J.A."/>
            <person name="Gundlach H."/>
            <person name="Hanada K."/>
            <person name="Heyl A."/>
            <person name="Hicks K.A."/>
            <person name="Hugh J."/>
            <person name="Lohr M."/>
            <person name="Mayer K."/>
            <person name="Melkozernov A."/>
            <person name="Murata T."/>
            <person name="Nelson D."/>
            <person name="Pils B."/>
            <person name="Prigge M."/>
            <person name="Reiss B."/>
            <person name="Renner T."/>
            <person name="Rombauts S."/>
            <person name="Rushton P."/>
            <person name="Sanderfoot A."/>
            <person name="Schween G."/>
            <person name="Shiu S.-H."/>
            <person name="Stueber K."/>
            <person name="Theodoulou F.L."/>
            <person name="Tu H."/>
            <person name="Van de Peer Y."/>
            <person name="Verrier P.J."/>
            <person name="Waters E."/>
            <person name="Wood A."/>
            <person name="Yang L."/>
            <person name="Cove D."/>
            <person name="Cuming A."/>
            <person name="Hasebe M."/>
            <person name="Lucas S."/>
            <person name="Mishler D.B."/>
            <person name="Reski R."/>
            <person name="Grigoriev I."/>
            <person name="Quatrano R.S."/>
            <person name="Boore J.L."/>
        </authorList>
    </citation>
    <scope>NUCLEOTIDE SEQUENCE [LARGE SCALE GENOMIC DNA]</scope>
    <source>
        <strain evidence="11 12">cv. Gransden 2004</strain>
    </source>
</reference>
<feature type="compositionally biased region" description="Polar residues" evidence="8">
    <location>
        <begin position="47"/>
        <end position="58"/>
    </location>
</feature>
<keyword evidence="4" id="KW-0238">DNA-binding</keyword>
<comment type="subcellular location">
    <subcellularLocation>
        <location evidence="1">Nucleus</location>
    </subcellularLocation>
</comment>